<organism evidence="8">
    <name type="scientific">Panstrongylus lignarius</name>
    <dbReference type="NCBI Taxonomy" id="156445"/>
    <lineage>
        <taxon>Eukaryota</taxon>
        <taxon>Metazoa</taxon>
        <taxon>Ecdysozoa</taxon>
        <taxon>Arthropoda</taxon>
        <taxon>Hexapoda</taxon>
        <taxon>Insecta</taxon>
        <taxon>Pterygota</taxon>
        <taxon>Neoptera</taxon>
        <taxon>Paraneoptera</taxon>
        <taxon>Hemiptera</taxon>
        <taxon>Heteroptera</taxon>
        <taxon>Panheteroptera</taxon>
        <taxon>Cimicomorpha</taxon>
        <taxon>Reduviidae</taxon>
        <taxon>Triatominae</taxon>
        <taxon>Panstrongylus</taxon>
    </lineage>
</organism>
<dbReference type="EMBL" id="GFTR01005836">
    <property type="protein sequence ID" value="JAW10590.1"/>
    <property type="molecule type" value="Transcribed_RNA"/>
</dbReference>
<dbReference type="Pfam" id="PF13855">
    <property type="entry name" value="LRR_8"/>
    <property type="match status" value="2"/>
</dbReference>
<feature type="transmembrane region" description="Helical" evidence="6">
    <location>
        <begin position="332"/>
        <end position="359"/>
    </location>
</feature>
<proteinExistence type="predicted"/>
<dbReference type="SUPFAM" id="SSF52058">
    <property type="entry name" value="L domain-like"/>
    <property type="match status" value="1"/>
</dbReference>
<feature type="signal peptide" evidence="7">
    <location>
        <begin position="1"/>
        <end position="26"/>
    </location>
</feature>
<dbReference type="SMART" id="SM00369">
    <property type="entry name" value="LRR_TYP"/>
    <property type="match status" value="6"/>
</dbReference>
<protein>
    <submittedName>
        <fullName evidence="8">Putative toll-like receptor 4 isoform x2</fullName>
    </submittedName>
</protein>
<keyword evidence="8" id="KW-0675">Receptor</keyword>
<sequence length="397" mass="45808">MNMLCIILKIRAPLFILSTVVTFVEAIYCPPYCKCSVTNQLKHVKCSGQKLINVELDIPTRVEWLELSNNYISLLRDNIFQDLGFERIIVLNLNNNAINEIGLNAFKGLKYIKFIDLSGNHLYKLDAATFENNPSLEHLILSSNPLRSIPYQRPFLISNSLQNLEISQCRFSYFPPDSFAFLPSLNHLNISNNDILMLHENLLNSLTNLKELDISNTAIKCDPSSTFLLSWASEKSARIIGSPCSPSSITDKFNQLNNEQPKKFEKMIMPPDTSSEINDYDSYYDEEYYKTSECRCPEIIENFDETSVKTSTIRPTETTERRKFSQHDYRSMVWLAFLNGLIIGAALSISTILFWIYCCKYRYRANNRRRRQRPALYDNIPNDTPPPSYNDLFLESS</sequence>
<dbReference type="InterPro" id="IPR001611">
    <property type="entry name" value="Leu-rich_rpt"/>
</dbReference>
<evidence type="ECO:0000256" key="1">
    <source>
        <dbReference type="ARBA" id="ARBA00022614"/>
    </source>
</evidence>
<evidence type="ECO:0000256" key="2">
    <source>
        <dbReference type="ARBA" id="ARBA00022729"/>
    </source>
</evidence>
<feature type="chain" id="PRO_5013234196" evidence="7">
    <location>
        <begin position="27"/>
        <end position="397"/>
    </location>
</feature>
<keyword evidence="6" id="KW-1133">Transmembrane helix</keyword>
<evidence type="ECO:0000256" key="4">
    <source>
        <dbReference type="ARBA" id="ARBA00023180"/>
    </source>
</evidence>
<dbReference type="PANTHER" id="PTHR45842:SF12">
    <property type="entry name" value="KEKKON 5, ISOFORM A"/>
    <property type="match status" value="1"/>
</dbReference>
<dbReference type="AlphaFoldDB" id="A0A224XQ64"/>
<dbReference type="PROSITE" id="PS51450">
    <property type="entry name" value="LRR"/>
    <property type="match status" value="1"/>
</dbReference>
<keyword evidence="6" id="KW-0812">Transmembrane</keyword>
<accession>A0A224XQ64</accession>
<evidence type="ECO:0000256" key="3">
    <source>
        <dbReference type="ARBA" id="ARBA00022737"/>
    </source>
</evidence>
<evidence type="ECO:0000256" key="5">
    <source>
        <dbReference type="SAM" id="MobiDB-lite"/>
    </source>
</evidence>
<keyword evidence="6" id="KW-0472">Membrane</keyword>
<name>A0A224XQ64_9HEMI</name>
<keyword evidence="2 7" id="KW-0732">Signal</keyword>
<dbReference type="PANTHER" id="PTHR45842">
    <property type="entry name" value="SYNAPTIC ADHESION-LIKE MOLECULE SALM"/>
    <property type="match status" value="1"/>
</dbReference>
<evidence type="ECO:0000313" key="8">
    <source>
        <dbReference type="EMBL" id="JAW10590.1"/>
    </source>
</evidence>
<keyword evidence="4" id="KW-0325">Glycoprotein</keyword>
<dbReference type="InterPro" id="IPR003591">
    <property type="entry name" value="Leu-rich_rpt_typical-subtyp"/>
</dbReference>
<dbReference type="InterPro" id="IPR050467">
    <property type="entry name" value="LRFN"/>
</dbReference>
<evidence type="ECO:0000256" key="7">
    <source>
        <dbReference type="SAM" id="SignalP"/>
    </source>
</evidence>
<keyword evidence="1" id="KW-0433">Leucine-rich repeat</keyword>
<keyword evidence="3" id="KW-0677">Repeat</keyword>
<dbReference type="Gene3D" id="3.80.10.10">
    <property type="entry name" value="Ribonuclease Inhibitor"/>
    <property type="match status" value="2"/>
</dbReference>
<feature type="region of interest" description="Disordered" evidence="5">
    <location>
        <begin position="376"/>
        <end position="397"/>
    </location>
</feature>
<evidence type="ECO:0000256" key="6">
    <source>
        <dbReference type="SAM" id="Phobius"/>
    </source>
</evidence>
<dbReference type="InterPro" id="IPR032675">
    <property type="entry name" value="LRR_dom_sf"/>
</dbReference>
<reference evidence="8" key="1">
    <citation type="journal article" date="2018" name="PLoS Negl. Trop. Dis.">
        <title>An insight into the salivary gland and fat body transcriptome of Panstrongylus lignarius (Hemiptera: Heteroptera), the main vector of Chagas disease in Peru.</title>
        <authorList>
            <person name="Nevoa J.C."/>
            <person name="Mendes M.T."/>
            <person name="da Silva M.V."/>
            <person name="Soares S.C."/>
            <person name="Oliveira C.J.F."/>
            <person name="Ribeiro J.M.C."/>
        </authorList>
    </citation>
    <scope>NUCLEOTIDE SEQUENCE</scope>
</reference>